<reference evidence="3" key="1">
    <citation type="submission" date="2022-03" db="EMBL/GenBank/DDBJ databases">
        <authorList>
            <person name="Legras J.-L."/>
            <person name="Devillers H."/>
            <person name="Grondin C."/>
        </authorList>
    </citation>
    <scope>NUCLEOTIDE SEQUENCE</scope>
    <source>
        <strain evidence="3">CLIB 1423</strain>
    </source>
</reference>
<comment type="caution">
    <text evidence="3">The sequence shown here is derived from an EMBL/GenBank/DDBJ whole genome shotgun (WGS) entry which is preliminary data.</text>
</comment>
<evidence type="ECO:0000256" key="1">
    <source>
        <dbReference type="SAM" id="MobiDB-lite"/>
    </source>
</evidence>
<name>A0A9P0QW48_9ASCO</name>
<dbReference type="Proteomes" id="UP000837801">
    <property type="component" value="Unassembled WGS sequence"/>
</dbReference>
<dbReference type="OrthoDB" id="443682at2759"/>
<feature type="compositionally biased region" description="Polar residues" evidence="1">
    <location>
        <begin position="163"/>
        <end position="180"/>
    </location>
</feature>
<proteinExistence type="predicted"/>
<feature type="compositionally biased region" description="Gly residues" evidence="1">
    <location>
        <begin position="273"/>
        <end position="284"/>
    </location>
</feature>
<protein>
    <submittedName>
        <fullName evidence="3">20S rRNA accumulation protein 4</fullName>
    </submittedName>
</protein>
<evidence type="ECO:0000313" key="4">
    <source>
        <dbReference type="Proteomes" id="UP000837801"/>
    </source>
</evidence>
<dbReference type="InterPro" id="IPR007320">
    <property type="entry name" value="PDCD2_C"/>
</dbReference>
<accession>A0A9P0QW48</accession>
<dbReference type="AlphaFoldDB" id="A0A9P0QW48"/>
<evidence type="ECO:0000259" key="2">
    <source>
        <dbReference type="Pfam" id="PF04194"/>
    </source>
</evidence>
<evidence type="ECO:0000313" key="3">
    <source>
        <dbReference type="EMBL" id="CAH2355647.1"/>
    </source>
</evidence>
<keyword evidence="4" id="KW-1185">Reference proteome</keyword>
<dbReference type="Pfam" id="PF04194">
    <property type="entry name" value="PDCD2_C"/>
    <property type="match status" value="1"/>
</dbReference>
<feature type="region of interest" description="Disordered" evidence="1">
    <location>
        <begin position="265"/>
        <end position="293"/>
    </location>
</feature>
<dbReference type="GO" id="GO:0030490">
    <property type="term" value="P:maturation of SSU-rRNA"/>
    <property type="evidence" value="ECO:0007669"/>
    <property type="project" value="TreeGrafter"/>
</dbReference>
<sequence length="426" mass="47343">MSSHDAYSSEEEDEFDRNSKSNVLIGLVDVKIDGNEDEPTFEDTILGGQPVWLHSNSRPKDELLTCGNCGKMMAMLLQAFSPFDDELYDRVIYIFACPDTRTCSKKANSVKAIRGICKDPSKISQLQKEEETALKKSLDEKLKLEEKKKIQFEATKDLFGKGNQASNPFSASDNPFSQGENPFERKAENPFTAKAIPDPSGSSPKTEKESYADAAKKNQVASTAVRTTRADSIELPEYTSYFLYVQGEKYKKFTDPDLEKYKHLTEMDVDSGSGSGSSKGGKGGSDSSAQLDPGAAKISNMLDDTVFEAFTNKVKHNPSQVLRYELGGKPLLYTGRDSTAAKFLGKEITIPKPGYNPSSSRQFELQLMPKAIMDLESDIIKKDILEGMEWGTIIVATDVEDYIPELDENYVGYVEEWCGVQWEESV</sequence>
<feature type="compositionally biased region" description="Basic and acidic residues" evidence="1">
    <location>
        <begin position="205"/>
        <end position="216"/>
    </location>
</feature>
<feature type="domain" description="Programmed cell death protein 2 C-terminal" evidence="2">
    <location>
        <begin position="304"/>
        <end position="422"/>
    </location>
</feature>
<gene>
    <name evidence="3" type="ORF">CLIB1423_30S00606</name>
</gene>
<dbReference type="PANTHER" id="PTHR47524">
    <property type="entry name" value="20S RRNA ACCUMULATION PROTEIN 4"/>
    <property type="match status" value="1"/>
</dbReference>
<organism evidence="3 4">
    <name type="scientific">[Candida] railenensis</name>
    <dbReference type="NCBI Taxonomy" id="45579"/>
    <lineage>
        <taxon>Eukaryota</taxon>
        <taxon>Fungi</taxon>
        <taxon>Dikarya</taxon>
        <taxon>Ascomycota</taxon>
        <taxon>Saccharomycotina</taxon>
        <taxon>Pichiomycetes</taxon>
        <taxon>Debaryomycetaceae</taxon>
        <taxon>Kurtzmaniella</taxon>
    </lineage>
</organism>
<dbReference type="EMBL" id="CAKXYY010000030">
    <property type="protein sequence ID" value="CAH2355647.1"/>
    <property type="molecule type" value="Genomic_DNA"/>
</dbReference>
<feature type="region of interest" description="Disordered" evidence="1">
    <location>
        <begin position="161"/>
        <end position="226"/>
    </location>
</feature>
<dbReference type="GO" id="GO:0005737">
    <property type="term" value="C:cytoplasm"/>
    <property type="evidence" value="ECO:0007669"/>
    <property type="project" value="InterPro"/>
</dbReference>
<dbReference type="PANTHER" id="PTHR47524:SF1">
    <property type="entry name" value="20S RRNA ACCUMULATION PROTEIN 4"/>
    <property type="match status" value="1"/>
</dbReference>